<evidence type="ECO:0000313" key="3">
    <source>
        <dbReference type="Proteomes" id="UP001195660"/>
    </source>
</evidence>
<dbReference type="RefSeq" id="WP_203569749.1">
    <property type="nucleotide sequence ID" value="NZ_WOFE01000001.1"/>
</dbReference>
<reference evidence="2 3" key="1">
    <citation type="submission" date="2019-11" db="EMBL/GenBank/DDBJ databases">
        <title>Novel Deefgea species.</title>
        <authorList>
            <person name="Han J.-H."/>
        </authorList>
    </citation>
    <scope>NUCLEOTIDE SEQUENCE [LARGE SCALE GENOMIC DNA]</scope>
    <source>
        <strain evidence="2 3">LMG 24817</strain>
    </source>
</reference>
<feature type="transmembrane region" description="Helical" evidence="1">
    <location>
        <begin position="90"/>
        <end position="109"/>
    </location>
</feature>
<name>A0ABS2C8R9_9NEIS</name>
<evidence type="ECO:0000256" key="1">
    <source>
        <dbReference type="SAM" id="Phobius"/>
    </source>
</evidence>
<sequence length="112" mass="12967">MRELFLNYGMPFLVLGTLGGGLIYMLCSHALYTYLRENYSDVLPPKLELYMHDPDAMGGFMHGVRYAAKDGRWKRIESNTWRRLFLFNHALGYFVGLCCLALCAAFIFWPTK</sequence>
<keyword evidence="1" id="KW-0472">Membrane</keyword>
<dbReference type="EMBL" id="WOFE01000001">
    <property type="protein sequence ID" value="MBM5570447.1"/>
    <property type="molecule type" value="Genomic_DNA"/>
</dbReference>
<keyword evidence="3" id="KW-1185">Reference proteome</keyword>
<proteinExistence type="predicted"/>
<organism evidence="2 3">
    <name type="scientific">Deefgea chitinilytica</name>
    <dbReference type="NCBI Taxonomy" id="570276"/>
    <lineage>
        <taxon>Bacteria</taxon>
        <taxon>Pseudomonadati</taxon>
        <taxon>Pseudomonadota</taxon>
        <taxon>Betaproteobacteria</taxon>
        <taxon>Neisseriales</taxon>
        <taxon>Chitinibacteraceae</taxon>
        <taxon>Deefgea</taxon>
    </lineage>
</organism>
<protein>
    <submittedName>
        <fullName evidence="2">Uncharacterized protein</fullName>
    </submittedName>
</protein>
<feature type="transmembrane region" description="Helical" evidence="1">
    <location>
        <begin position="12"/>
        <end position="35"/>
    </location>
</feature>
<keyword evidence="1" id="KW-0812">Transmembrane</keyword>
<evidence type="ECO:0000313" key="2">
    <source>
        <dbReference type="EMBL" id="MBM5570447.1"/>
    </source>
</evidence>
<keyword evidence="1" id="KW-1133">Transmembrane helix</keyword>
<gene>
    <name evidence="2" type="ORF">GM173_02515</name>
</gene>
<accession>A0ABS2C8R9</accession>
<dbReference type="Proteomes" id="UP001195660">
    <property type="component" value="Unassembled WGS sequence"/>
</dbReference>
<comment type="caution">
    <text evidence="2">The sequence shown here is derived from an EMBL/GenBank/DDBJ whole genome shotgun (WGS) entry which is preliminary data.</text>
</comment>